<organism evidence="2 3">
    <name type="scientific">Croceivirga radicis</name>
    <dbReference type="NCBI Taxonomy" id="1929488"/>
    <lineage>
        <taxon>Bacteria</taxon>
        <taxon>Pseudomonadati</taxon>
        <taxon>Bacteroidota</taxon>
        <taxon>Flavobacteriia</taxon>
        <taxon>Flavobacteriales</taxon>
        <taxon>Flavobacteriaceae</taxon>
        <taxon>Croceivirga</taxon>
    </lineage>
</organism>
<keyword evidence="3" id="KW-1185">Reference proteome</keyword>
<dbReference type="Pfam" id="PF06094">
    <property type="entry name" value="GGACT"/>
    <property type="match status" value="1"/>
</dbReference>
<dbReference type="RefSeq" id="WP_080318040.1">
    <property type="nucleotide sequence ID" value="NZ_MTBC01000002.1"/>
</dbReference>
<dbReference type="InterPro" id="IPR009288">
    <property type="entry name" value="AIG2-like_dom"/>
</dbReference>
<proteinExistence type="predicted"/>
<dbReference type="AlphaFoldDB" id="A0A1V6LUC5"/>
<dbReference type="Gene3D" id="3.10.490.10">
    <property type="entry name" value="Gamma-glutamyl cyclotransferase-like"/>
    <property type="match status" value="1"/>
</dbReference>
<evidence type="ECO:0000313" key="3">
    <source>
        <dbReference type="Proteomes" id="UP000191680"/>
    </source>
</evidence>
<dbReference type="CDD" id="cd06661">
    <property type="entry name" value="GGCT_like"/>
    <property type="match status" value="1"/>
</dbReference>
<dbReference type="InterPro" id="IPR036568">
    <property type="entry name" value="GGCT-like_sf"/>
</dbReference>
<dbReference type="Proteomes" id="UP000191680">
    <property type="component" value="Unassembled WGS sequence"/>
</dbReference>
<evidence type="ECO:0000313" key="2">
    <source>
        <dbReference type="EMBL" id="OQD43606.1"/>
    </source>
</evidence>
<comment type="caution">
    <text evidence="2">The sequence shown here is derived from an EMBL/GenBank/DDBJ whole genome shotgun (WGS) entry which is preliminary data.</text>
</comment>
<name>A0A1V6LUC5_9FLAO</name>
<reference evidence="2 3" key="1">
    <citation type="submission" date="2016-12" db="EMBL/GenBank/DDBJ databases">
        <authorList>
            <person name="Song W.-J."/>
            <person name="Kurnit D.M."/>
        </authorList>
    </citation>
    <scope>NUCLEOTIDE SEQUENCE [LARGE SCALE GENOMIC DNA]</scope>
    <source>
        <strain evidence="2 3">HSG9</strain>
    </source>
</reference>
<feature type="domain" description="Gamma-glutamylcyclotransferase AIG2-like" evidence="1">
    <location>
        <begin position="4"/>
        <end position="96"/>
    </location>
</feature>
<accession>A0A1V6LUC5</accession>
<dbReference type="InterPro" id="IPR013024">
    <property type="entry name" value="GGCT-like"/>
</dbReference>
<protein>
    <recommendedName>
        <fullName evidence="1">Gamma-glutamylcyclotransferase AIG2-like domain-containing protein</fullName>
    </recommendedName>
</protein>
<evidence type="ECO:0000259" key="1">
    <source>
        <dbReference type="Pfam" id="PF06094"/>
    </source>
</evidence>
<dbReference type="SUPFAM" id="SSF110857">
    <property type="entry name" value="Gamma-glutamyl cyclotransferase-like"/>
    <property type="match status" value="1"/>
</dbReference>
<sequence>MHLVFSYGTLQQTTIQLDLYGTTLEGITDQLKDYELLNNVVYGKYPAVRKALNQVVKGTVFNLTTQQLQITDQYEGEAYKRKMLQLNSGIKAWVYIEN</sequence>
<dbReference type="EMBL" id="MTBC01000002">
    <property type="protein sequence ID" value="OQD43606.1"/>
    <property type="molecule type" value="Genomic_DNA"/>
</dbReference>
<gene>
    <name evidence="2" type="ORF">BUL40_03050</name>
</gene>
<dbReference type="OrthoDB" id="9798388at2"/>